<comment type="caution">
    <text evidence="1">The sequence shown here is derived from an EMBL/GenBank/DDBJ whole genome shotgun (WGS) entry which is preliminary data.</text>
</comment>
<keyword evidence="2" id="KW-1185">Reference proteome</keyword>
<dbReference type="Proteomes" id="UP001469553">
    <property type="component" value="Unassembled WGS sequence"/>
</dbReference>
<accession>A0ABV0YJT0</accession>
<proteinExistence type="predicted"/>
<gene>
    <name evidence="1" type="ORF">AMECASPLE_039308</name>
</gene>
<reference evidence="1 2" key="1">
    <citation type="submission" date="2021-06" db="EMBL/GenBank/DDBJ databases">
        <authorList>
            <person name="Palmer J.M."/>
        </authorList>
    </citation>
    <scope>NUCLEOTIDE SEQUENCE [LARGE SCALE GENOMIC DNA]</scope>
    <source>
        <strain evidence="1 2">AS_MEX2019</strain>
        <tissue evidence="1">Muscle</tissue>
    </source>
</reference>
<organism evidence="1 2">
    <name type="scientific">Ameca splendens</name>
    <dbReference type="NCBI Taxonomy" id="208324"/>
    <lineage>
        <taxon>Eukaryota</taxon>
        <taxon>Metazoa</taxon>
        <taxon>Chordata</taxon>
        <taxon>Craniata</taxon>
        <taxon>Vertebrata</taxon>
        <taxon>Euteleostomi</taxon>
        <taxon>Actinopterygii</taxon>
        <taxon>Neopterygii</taxon>
        <taxon>Teleostei</taxon>
        <taxon>Neoteleostei</taxon>
        <taxon>Acanthomorphata</taxon>
        <taxon>Ovalentaria</taxon>
        <taxon>Atherinomorphae</taxon>
        <taxon>Cyprinodontiformes</taxon>
        <taxon>Goodeidae</taxon>
        <taxon>Ameca</taxon>
    </lineage>
</organism>
<protein>
    <submittedName>
        <fullName evidence="1">Uncharacterized protein</fullName>
    </submittedName>
</protein>
<name>A0ABV0YJT0_9TELE</name>
<evidence type="ECO:0000313" key="1">
    <source>
        <dbReference type="EMBL" id="MEQ2293996.1"/>
    </source>
</evidence>
<evidence type="ECO:0000313" key="2">
    <source>
        <dbReference type="Proteomes" id="UP001469553"/>
    </source>
</evidence>
<dbReference type="EMBL" id="JAHRIP010036285">
    <property type="protein sequence ID" value="MEQ2293996.1"/>
    <property type="molecule type" value="Genomic_DNA"/>
</dbReference>
<sequence length="95" mass="10647">MKESNPESPASVSTRKCVMAGLRRSSKYFFHHPIMSQGIKKHNTGKCVCSFLLGLNAFTTNEPIPEARQPWSPNTARKHFLNKSVYIISGSIFCC</sequence>